<sequence length="82" mass="9519">MRETVIANNLLAAGQSDLLSDWSADPYDKNFTEGVLMNRAEQQVFDASFPEHPLTRARQLITQIERDLQWKQETNRLPVFNQ</sequence>
<dbReference type="Proteomes" id="UP000676386">
    <property type="component" value="Unassembled WGS sequence"/>
</dbReference>
<reference evidence="1 2" key="1">
    <citation type="submission" date="2021-04" db="EMBL/GenBank/DDBJ databases">
        <title>Chitinophaga sp. nov., isolated from the rhizosphere soil.</title>
        <authorList>
            <person name="He S."/>
        </authorList>
    </citation>
    <scope>NUCLEOTIDE SEQUENCE [LARGE SCALE GENOMIC DNA]</scope>
    <source>
        <strain evidence="1 2">2R12</strain>
    </source>
</reference>
<gene>
    <name evidence="1" type="ORF">KE626_27210</name>
</gene>
<accession>A0ABS5J757</accession>
<keyword evidence="2" id="KW-1185">Reference proteome</keyword>
<evidence type="ECO:0000313" key="1">
    <source>
        <dbReference type="EMBL" id="MBS0031046.1"/>
    </source>
</evidence>
<name>A0ABS5J757_9BACT</name>
<proteinExistence type="predicted"/>
<protein>
    <submittedName>
        <fullName evidence="1">Uncharacterized protein</fullName>
    </submittedName>
</protein>
<dbReference type="EMBL" id="JAGTXB010000019">
    <property type="protein sequence ID" value="MBS0031046.1"/>
    <property type="molecule type" value="Genomic_DNA"/>
</dbReference>
<dbReference type="RefSeq" id="WP_211976184.1">
    <property type="nucleotide sequence ID" value="NZ_CBFHAM010000010.1"/>
</dbReference>
<comment type="caution">
    <text evidence="1">The sequence shown here is derived from an EMBL/GenBank/DDBJ whole genome shotgun (WGS) entry which is preliminary data.</text>
</comment>
<evidence type="ECO:0000313" key="2">
    <source>
        <dbReference type="Proteomes" id="UP000676386"/>
    </source>
</evidence>
<organism evidence="1 2">
    <name type="scientific">Chitinophaga hostae</name>
    <dbReference type="NCBI Taxonomy" id="2831022"/>
    <lineage>
        <taxon>Bacteria</taxon>
        <taxon>Pseudomonadati</taxon>
        <taxon>Bacteroidota</taxon>
        <taxon>Chitinophagia</taxon>
        <taxon>Chitinophagales</taxon>
        <taxon>Chitinophagaceae</taxon>
        <taxon>Chitinophaga</taxon>
    </lineage>
</organism>